<dbReference type="GO" id="GO:0008483">
    <property type="term" value="F:transaminase activity"/>
    <property type="evidence" value="ECO:0007669"/>
    <property type="project" value="UniProtKB-KW"/>
</dbReference>
<dbReference type="Gene3D" id="3.90.1150.10">
    <property type="entry name" value="Aspartate Aminotransferase, domain 1"/>
    <property type="match status" value="1"/>
</dbReference>
<dbReference type="RefSeq" id="WP_112284569.1">
    <property type="nucleotide sequence ID" value="NZ_MASW01000006.1"/>
</dbReference>
<dbReference type="CDD" id="cd00609">
    <property type="entry name" value="AAT_like"/>
    <property type="match status" value="1"/>
</dbReference>
<keyword evidence="4 7" id="KW-0808">Transferase</keyword>
<dbReference type="InterPro" id="IPR004839">
    <property type="entry name" value="Aminotransferase_I/II_large"/>
</dbReference>
<evidence type="ECO:0000259" key="6">
    <source>
        <dbReference type="Pfam" id="PF00155"/>
    </source>
</evidence>
<keyword evidence="3 7" id="KW-0032">Aminotransferase</keyword>
<dbReference type="Proteomes" id="UP000249915">
    <property type="component" value="Unassembled WGS sequence"/>
</dbReference>
<dbReference type="SUPFAM" id="SSF53383">
    <property type="entry name" value="PLP-dependent transferases"/>
    <property type="match status" value="1"/>
</dbReference>
<dbReference type="Pfam" id="PF00155">
    <property type="entry name" value="Aminotran_1_2"/>
    <property type="match status" value="1"/>
</dbReference>
<accession>A0A2V4AM01</accession>
<dbReference type="InterPro" id="IPR050596">
    <property type="entry name" value="AspAT/PAT-like"/>
</dbReference>
<protein>
    <submittedName>
        <fullName evidence="7">Aspartate aminotransferase</fullName>
    </submittedName>
</protein>
<keyword evidence="5" id="KW-0663">Pyridoxal phosphate</keyword>
<dbReference type="InterPro" id="IPR015422">
    <property type="entry name" value="PyrdxlP-dep_Trfase_small"/>
</dbReference>
<dbReference type="PANTHER" id="PTHR46383:SF1">
    <property type="entry name" value="ASPARTATE AMINOTRANSFERASE"/>
    <property type="match status" value="1"/>
</dbReference>
<dbReference type="AlphaFoldDB" id="A0A2V4AM01"/>
<proteinExistence type="inferred from homology"/>
<feature type="domain" description="Aminotransferase class I/classII large" evidence="6">
    <location>
        <begin position="29"/>
        <end position="374"/>
    </location>
</feature>
<evidence type="ECO:0000313" key="8">
    <source>
        <dbReference type="Proteomes" id="UP000249915"/>
    </source>
</evidence>
<dbReference type="NCBIfam" id="NF004854">
    <property type="entry name" value="PRK06207.1"/>
    <property type="match status" value="1"/>
</dbReference>
<keyword evidence="8" id="KW-1185">Reference proteome</keyword>
<evidence type="ECO:0000256" key="5">
    <source>
        <dbReference type="ARBA" id="ARBA00022898"/>
    </source>
</evidence>
<dbReference type="EMBL" id="MASW01000006">
    <property type="protein sequence ID" value="PXY21328.1"/>
    <property type="molecule type" value="Genomic_DNA"/>
</dbReference>
<dbReference type="InterPro" id="IPR015424">
    <property type="entry name" value="PyrdxlP-dep_Trfase"/>
</dbReference>
<organism evidence="7 8">
    <name type="scientific">Prauserella muralis</name>
    <dbReference type="NCBI Taxonomy" id="588067"/>
    <lineage>
        <taxon>Bacteria</taxon>
        <taxon>Bacillati</taxon>
        <taxon>Actinomycetota</taxon>
        <taxon>Actinomycetes</taxon>
        <taxon>Pseudonocardiales</taxon>
        <taxon>Pseudonocardiaceae</taxon>
        <taxon>Prauserella</taxon>
    </lineage>
</organism>
<evidence type="ECO:0000256" key="3">
    <source>
        <dbReference type="ARBA" id="ARBA00022576"/>
    </source>
</evidence>
<dbReference type="OrthoDB" id="9763453at2"/>
<dbReference type="PANTHER" id="PTHR46383">
    <property type="entry name" value="ASPARTATE AMINOTRANSFERASE"/>
    <property type="match status" value="1"/>
</dbReference>
<sequence length="393" mass="42370">MTVNDRFAALGIDNAPGQQAPVQKTGERVMDFSHGDVDAFPPASGAIEAVNEAYLAGSGRAYSPYRGHGDLLNEVADKLAGFTGAPVDPANGLMITPGTQGGLFLALSAIVEPGDKVAIVEPDYFANRKIIAFLGGRIVPVALDYEDVSAPATVDVERIEDAARSGTKLLVFSNPNNPTGVVYTQDQIRAIVSIAQMHGMFVVVDQLYSRLIYPGQSFTHLRASGIDPANCLTLMGPSKTESLSGFRTGVAMGPAPILDRMEQILAIHSLRTAGYNQAVLTTWFNEPEGWLEQRVEEHQDLRNDLVSLFRSVDGVAVRPTEGGSYLFPKLPEMGIPAGAFCESLRLEDSIVVTPGAEFSPHHAASIRLNFSQDRHRAVAAVESIVQRIEERTR</sequence>
<evidence type="ECO:0000256" key="1">
    <source>
        <dbReference type="ARBA" id="ARBA00001933"/>
    </source>
</evidence>
<evidence type="ECO:0000313" key="7">
    <source>
        <dbReference type="EMBL" id="PXY21328.1"/>
    </source>
</evidence>
<comment type="caution">
    <text evidence="7">The sequence shown here is derived from an EMBL/GenBank/DDBJ whole genome shotgun (WGS) entry which is preliminary data.</text>
</comment>
<gene>
    <name evidence="7" type="ORF">BAY60_28220</name>
</gene>
<evidence type="ECO:0000256" key="4">
    <source>
        <dbReference type="ARBA" id="ARBA00022679"/>
    </source>
</evidence>
<dbReference type="Gene3D" id="3.40.640.10">
    <property type="entry name" value="Type I PLP-dependent aspartate aminotransferase-like (Major domain)"/>
    <property type="match status" value="1"/>
</dbReference>
<comment type="cofactor">
    <cofactor evidence="1">
        <name>pyridoxal 5'-phosphate</name>
        <dbReference type="ChEBI" id="CHEBI:597326"/>
    </cofactor>
</comment>
<comment type="similarity">
    <text evidence="2">Belongs to the class-I pyridoxal-phosphate-dependent aminotransferase family.</text>
</comment>
<reference evidence="7 8" key="1">
    <citation type="submission" date="2016-07" db="EMBL/GenBank/DDBJ databases">
        <title>Draft genome sequence of Prauserella muralis DSM 45305, isolated from a mould-covered wall in an indoor environment.</title>
        <authorList>
            <person name="Ruckert C."/>
            <person name="Albersmeier A."/>
            <person name="Jiang C.-L."/>
            <person name="Jiang Y."/>
            <person name="Kalinowski J."/>
            <person name="Schneider O."/>
            <person name="Winkler A."/>
            <person name="Zotchev S.B."/>
        </authorList>
    </citation>
    <scope>NUCLEOTIDE SEQUENCE [LARGE SCALE GENOMIC DNA]</scope>
    <source>
        <strain evidence="7 8">DSM 45305</strain>
    </source>
</reference>
<dbReference type="InterPro" id="IPR015421">
    <property type="entry name" value="PyrdxlP-dep_Trfase_major"/>
</dbReference>
<dbReference type="GO" id="GO:0006520">
    <property type="term" value="P:amino acid metabolic process"/>
    <property type="evidence" value="ECO:0007669"/>
    <property type="project" value="InterPro"/>
</dbReference>
<dbReference type="GO" id="GO:0030170">
    <property type="term" value="F:pyridoxal phosphate binding"/>
    <property type="evidence" value="ECO:0007669"/>
    <property type="project" value="InterPro"/>
</dbReference>
<name>A0A2V4AM01_9PSEU</name>
<evidence type="ECO:0000256" key="2">
    <source>
        <dbReference type="ARBA" id="ARBA00007441"/>
    </source>
</evidence>